<dbReference type="RefSeq" id="WP_122953424.1">
    <property type="nucleotide sequence ID" value="NZ_BJOD01000008.1"/>
</dbReference>
<dbReference type="Pfam" id="PF00246">
    <property type="entry name" value="Peptidase_M14"/>
    <property type="match status" value="1"/>
</dbReference>
<evidence type="ECO:0000256" key="3">
    <source>
        <dbReference type="ARBA" id="ARBA00022670"/>
    </source>
</evidence>
<comment type="caution">
    <text evidence="9">The sequence shown here is derived from an EMBL/GenBank/DDBJ whole genome shotgun (WGS) entry which is preliminary data.</text>
</comment>
<evidence type="ECO:0000256" key="6">
    <source>
        <dbReference type="ARBA" id="ARBA00023049"/>
    </source>
</evidence>
<dbReference type="OrthoDB" id="7956186at2"/>
<dbReference type="GO" id="GO:0006508">
    <property type="term" value="P:proteolysis"/>
    <property type="evidence" value="ECO:0007669"/>
    <property type="project" value="UniProtKB-KW"/>
</dbReference>
<comment type="cofactor">
    <cofactor evidence="1">
        <name>Zn(2+)</name>
        <dbReference type="ChEBI" id="CHEBI:29105"/>
    </cofactor>
</comment>
<evidence type="ECO:0000313" key="9">
    <source>
        <dbReference type="EMBL" id="RNB48103.1"/>
    </source>
</evidence>
<dbReference type="GO" id="GO:0008270">
    <property type="term" value="F:zinc ion binding"/>
    <property type="evidence" value="ECO:0007669"/>
    <property type="project" value="InterPro"/>
</dbReference>
<evidence type="ECO:0000256" key="4">
    <source>
        <dbReference type="ARBA" id="ARBA00022801"/>
    </source>
</evidence>
<evidence type="ECO:0000313" key="10">
    <source>
        <dbReference type="Proteomes" id="UP000276178"/>
    </source>
</evidence>
<accession>A0A3M8AA13</accession>
<sequence length="1178" mass="131698">MRIDELWSTNGFFRASKGSSAPDGIVSKITVPSERTSWESAAMAELASRIGLHLTDLPLPIFEHLFIFDQLDEQALPVQGDKPRTLRIVVGYEQAWLASVLGERKAALLALHKLRDNGEKEAGILYVSEGEDESILVITGTSPQMTLLSARALVSGEYRQDAIEQAGFGHQRAILIAPKPAAPLTAEKTATNPGNNRSRTFSLHELFTTEGLYEQNDGELLPTLDVLLSMPDGSLEKTVAAVELGARLALSAGYVRTPVTRCAGEENEAGRFEIVFETKTAPAAHGESRMELFEDGKQLRIESDALHLVGFVRELLADGFAPLSAGQHFGWRQRLFALKSDSQDLSLRASLGLQTFSLRERTEIARLEVPEHLARPTEVWEQYVGGGGRAGGPVPLAVTEELPVWTAEWSDPGELAEMEDYLLAVVQKHAEHSGGAALEIEVTTTASEQTFAAWAKKLAGQCRERYGVEVWFAFRDANKSGLNWAMQEVLPQIVQLKDVHSVELRARAFRPADKHFDLVHRFLQELYPFDAILADSLSLPLERIRLQLAEDSAAPMFSVCAFAESKEVLADWSWEGWAESRPYMPDQPQRGRVLVPFAGVRVKEAQTQNELARKPFATNPYRFWQWYQEQVLPMIFRQVGGNPGVPKFSRLECHVGMDAVEKKLPHLEENSSVLEALHEDIYFYTLHAMHNHGKKVGDPEWDAPGGIVPFMHVEQGGKPWARIALYAFPTEHAITAVDASGAATVIRPFAGMPFRDAVATGLCRKETDWSVTLEGIADATLREQCQAWLGFSMAQSQAQPADQQPIAQQATTEASKGKSLWEDVFTGEDVEQWLAQHREQVPGQVVPLDFSLNGRWIWAVELFAGKAQHSFATSTAKHALYKPTFFINARHHANEVSSTNAALQMIAQLADDPSVLEAVNLVIIPLENVDGAALHAQLAQDNPCWKHHAARYNACGLEFAKYRFQSGVPFGESRIYPKVWERWAPDIVLDDHGIPSHEWIQPFSGYNSPPRFPVSYWIPSARMYTIWRALTEATPEQREAYTSLRAALTASLHQDAAVAQDNVDWLATYRRWGHDFDPQHFPIELSNGSIAYTRDSPINRNSHDLIERFPEWVTADLMTEVNDETVYGKELQACRHAHHVVHQAIADWMKNRKVTIEEIREHEADGTIRIGLIRKRPL</sequence>
<gene>
    <name evidence="8" type="ORF">BAG01nite_08960</name>
    <name evidence="9" type="ORF">EB820_23755</name>
</gene>
<reference evidence="8 11" key="2">
    <citation type="submission" date="2019-06" db="EMBL/GenBank/DDBJ databases">
        <title>Whole genome shotgun sequence of Brevibacillus agri NBRC 15538.</title>
        <authorList>
            <person name="Hosoyama A."/>
            <person name="Uohara A."/>
            <person name="Ohji S."/>
            <person name="Ichikawa N."/>
        </authorList>
    </citation>
    <scope>NUCLEOTIDE SEQUENCE [LARGE SCALE GENOMIC DNA]</scope>
    <source>
        <strain evidence="8 11">NBRC 15538</strain>
    </source>
</reference>
<dbReference type="Gene3D" id="3.40.630.10">
    <property type="entry name" value="Zn peptidases"/>
    <property type="match status" value="1"/>
</dbReference>
<keyword evidence="4" id="KW-0378">Hydrolase</keyword>
<name>A0A3M8AA13_9BACL</name>
<evidence type="ECO:0000256" key="2">
    <source>
        <dbReference type="ARBA" id="ARBA00005988"/>
    </source>
</evidence>
<dbReference type="EMBL" id="RHHN01000089">
    <property type="protein sequence ID" value="RNB48103.1"/>
    <property type="molecule type" value="Genomic_DNA"/>
</dbReference>
<dbReference type="PANTHER" id="PTHR11705:SF143">
    <property type="entry name" value="SLL0236 PROTEIN"/>
    <property type="match status" value="1"/>
</dbReference>
<evidence type="ECO:0000313" key="11">
    <source>
        <dbReference type="Proteomes" id="UP000317180"/>
    </source>
</evidence>
<evidence type="ECO:0000313" key="8">
    <source>
        <dbReference type="EMBL" id="GED24794.1"/>
    </source>
</evidence>
<dbReference type="InterPro" id="IPR000834">
    <property type="entry name" value="Peptidase_M14"/>
</dbReference>
<dbReference type="Proteomes" id="UP000276178">
    <property type="component" value="Unassembled WGS sequence"/>
</dbReference>
<keyword evidence="11" id="KW-1185">Reference proteome</keyword>
<dbReference type="GO" id="GO:0005615">
    <property type="term" value="C:extracellular space"/>
    <property type="evidence" value="ECO:0007669"/>
    <property type="project" value="TreeGrafter"/>
</dbReference>
<keyword evidence="5" id="KW-0862">Zinc</keyword>
<comment type="similarity">
    <text evidence="2">Belongs to the peptidase M14 family.</text>
</comment>
<evidence type="ECO:0000256" key="5">
    <source>
        <dbReference type="ARBA" id="ARBA00022833"/>
    </source>
</evidence>
<dbReference type="AlphaFoldDB" id="A0A3M8AA13"/>
<feature type="domain" description="Peptidase M14" evidence="7">
    <location>
        <begin position="831"/>
        <end position="952"/>
    </location>
</feature>
<evidence type="ECO:0000256" key="1">
    <source>
        <dbReference type="ARBA" id="ARBA00001947"/>
    </source>
</evidence>
<protein>
    <submittedName>
        <fullName evidence="9">Zinc carboxypeptidase</fullName>
    </submittedName>
</protein>
<keyword evidence="9" id="KW-0121">Carboxypeptidase</keyword>
<proteinExistence type="inferred from homology"/>
<dbReference type="PANTHER" id="PTHR11705">
    <property type="entry name" value="PROTEASE FAMILY M14 CARBOXYPEPTIDASE A,B"/>
    <property type="match status" value="1"/>
</dbReference>
<organism evidence="9 10">
    <name type="scientific">Brevibacillus agri</name>
    <dbReference type="NCBI Taxonomy" id="51101"/>
    <lineage>
        <taxon>Bacteria</taxon>
        <taxon>Bacillati</taxon>
        <taxon>Bacillota</taxon>
        <taxon>Bacilli</taxon>
        <taxon>Bacillales</taxon>
        <taxon>Paenibacillaceae</taxon>
        <taxon>Brevibacillus</taxon>
    </lineage>
</organism>
<dbReference type="Proteomes" id="UP000317180">
    <property type="component" value="Unassembled WGS sequence"/>
</dbReference>
<keyword evidence="6" id="KW-0482">Metalloprotease</keyword>
<dbReference type="GO" id="GO:0004181">
    <property type="term" value="F:metallocarboxypeptidase activity"/>
    <property type="evidence" value="ECO:0007669"/>
    <property type="project" value="InterPro"/>
</dbReference>
<evidence type="ECO:0000259" key="7">
    <source>
        <dbReference type="Pfam" id="PF00246"/>
    </source>
</evidence>
<dbReference type="EMBL" id="BJOD01000008">
    <property type="protein sequence ID" value="GED24794.1"/>
    <property type="molecule type" value="Genomic_DNA"/>
</dbReference>
<dbReference type="SUPFAM" id="SSF53187">
    <property type="entry name" value="Zn-dependent exopeptidases"/>
    <property type="match status" value="1"/>
</dbReference>
<reference evidence="9 10" key="1">
    <citation type="submission" date="2018-10" db="EMBL/GenBank/DDBJ databases">
        <title>Phylogenomics of Brevibacillus.</title>
        <authorList>
            <person name="Dunlap C."/>
        </authorList>
    </citation>
    <scope>NUCLEOTIDE SEQUENCE [LARGE SCALE GENOMIC DNA]</scope>
    <source>
        <strain evidence="9 10">NRRL NRS 1219</strain>
    </source>
</reference>
<dbReference type="CDD" id="cd06232">
    <property type="entry name" value="M14-like"/>
    <property type="match status" value="1"/>
</dbReference>
<keyword evidence="3" id="KW-0645">Protease</keyword>
<dbReference type="GeneID" id="82811766"/>